<reference evidence="3" key="1">
    <citation type="submission" date="2016-06" db="EMBL/GenBank/DDBJ databases">
        <title>Parallel loss of symbiosis genes in relatives of nitrogen-fixing non-legume Parasponia.</title>
        <authorList>
            <person name="Van Velzen R."/>
            <person name="Holmer R."/>
            <person name="Bu F."/>
            <person name="Rutten L."/>
            <person name="Van Zeijl A."/>
            <person name="Liu W."/>
            <person name="Santuari L."/>
            <person name="Cao Q."/>
            <person name="Sharma T."/>
            <person name="Shen D."/>
            <person name="Roswanjaya Y."/>
            <person name="Wardhani T."/>
            <person name="Kalhor M.S."/>
            <person name="Jansen J."/>
            <person name="Van den Hoogen J."/>
            <person name="Gungor B."/>
            <person name="Hartog M."/>
            <person name="Hontelez J."/>
            <person name="Verver J."/>
            <person name="Yang W.-C."/>
            <person name="Schijlen E."/>
            <person name="Repin R."/>
            <person name="Schilthuizen M."/>
            <person name="Schranz E."/>
            <person name="Heidstra R."/>
            <person name="Miyata K."/>
            <person name="Fedorova E."/>
            <person name="Kohlen W."/>
            <person name="Bisseling T."/>
            <person name="Smit S."/>
            <person name="Geurts R."/>
        </authorList>
    </citation>
    <scope>NUCLEOTIDE SEQUENCE [LARGE SCALE GENOMIC DNA]</scope>
    <source>
        <strain evidence="3">cv. WU1-14</strain>
    </source>
</reference>
<feature type="region of interest" description="Disordered" evidence="1">
    <location>
        <begin position="1"/>
        <end position="33"/>
    </location>
</feature>
<dbReference type="Proteomes" id="UP000237105">
    <property type="component" value="Unassembled WGS sequence"/>
</dbReference>
<dbReference type="AlphaFoldDB" id="A0A2P5CZ23"/>
<dbReference type="EMBL" id="JXTB01000081">
    <property type="protein sequence ID" value="PON66281.1"/>
    <property type="molecule type" value="Genomic_DNA"/>
</dbReference>
<name>A0A2P5CZ23_PARAD</name>
<evidence type="ECO:0000256" key="1">
    <source>
        <dbReference type="SAM" id="MobiDB-lite"/>
    </source>
</evidence>
<gene>
    <name evidence="2" type="ORF">PanWU01x14_111460</name>
</gene>
<proteinExistence type="predicted"/>
<protein>
    <submittedName>
        <fullName evidence="2">Uncharacterized protein</fullName>
    </submittedName>
</protein>
<evidence type="ECO:0000313" key="2">
    <source>
        <dbReference type="EMBL" id="PON66281.1"/>
    </source>
</evidence>
<organism evidence="2 3">
    <name type="scientific">Parasponia andersonii</name>
    <name type="common">Sponia andersonii</name>
    <dbReference type="NCBI Taxonomy" id="3476"/>
    <lineage>
        <taxon>Eukaryota</taxon>
        <taxon>Viridiplantae</taxon>
        <taxon>Streptophyta</taxon>
        <taxon>Embryophyta</taxon>
        <taxon>Tracheophyta</taxon>
        <taxon>Spermatophyta</taxon>
        <taxon>Magnoliopsida</taxon>
        <taxon>eudicotyledons</taxon>
        <taxon>Gunneridae</taxon>
        <taxon>Pentapetalae</taxon>
        <taxon>rosids</taxon>
        <taxon>fabids</taxon>
        <taxon>Rosales</taxon>
        <taxon>Cannabaceae</taxon>
        <taxon>Parasponia</taxon>
    </lineage>
</organism>
<sequence>MAQDRERCQSSELRSVDILAPREARSPTIPTGPSVANEVLPEVKSMALVPKNLLPNTAFEENLLPNTAVELLKRMGRKNFLIALVGHEAHIGEKMTCKDKTSVQTRDLIIHEPWRR</sequence>
<keyword evidence="3" id="KW-1185">Reference proteome</keyword>
<comment type="caution">
    <text evidence="2">The sequence shown here is derived from an EMBL/GenBank/DDBJ whole genome shotgun (WGS) entry which is preliminary data.</text>
</comment>
<accession>A0A2P5CZ23</accession>
<dbReference type="OrthoDB" id="10451048at2759"/>
<evidence type="ECO:0000313" key="3">
    <source>
        <dbReference type="Proteomes" id="UP000237105"/>
    </source>
</evidence>